<gene>
    <name evidence="1" type="ORF">NDU88_000339</name>
</gene>
<dbReference type="Proteomes" id="UP001066276">
    <property type="component" value="Chromosome 3_2"/>
</dbReference>
<proteinExistence type="predicted"/>
<protein>
    <submittedName>
        <fullName evidence="1">Uncharacterized protein</fullName>
    </submittedName>
</protein>
<name>A0AAV7TF65_PLEWA</name>
<keyword evidence="2" id="KW-1185">Reference proteome</keyword>
<evidence type="ECO:0000313" key="2">
    <source>
        <dbReference type="Proteomes" id="UP001066276"/>
    </source>
</evidence>
<dbReference type="EMBL" id="JANPWB010000006">
    <property type="protein sequence ID" value="KAJ1175048.1"/>
    <property type="molecule type" value="Genomic_DNA"/>
</dbReference>
<sequence length="82" mass="8735">MTLACPTPLPSLQPGVFPARGCGSISILIGPKRSQEDYSALLAGEQYYCISRGPATGPGFFHHHLPGIPLQNRKDSKSSPNT</sequence>
<dbReference type="AlphaFoldDB" id="A0AAV7TF65"/>
<organism evidence="1 2">
    <name type="scientific">Pleurodeles waltl</name>
    <name type="common">Iberian ribbed newt</name>
    <dbReference type="NCBI Taxonomy" id="8319"/>
    <lineage>
        <taxon>Eukaryota</taxon>
        <taxon>Metazoa</taxon>
        <taxon>Chordata</taxon>
        <taxon>Craniata</taxon>
        <taxon>Vertebrata</taxon>
        <taxon>Euteleostomi</taxon>
        <taxon>Amphibia</taxon>
        <taxon>Batrachia</taxon>
        <taxon>Caudata</taxon>
        <taxon>Salamandroidea</taxon>
        <taxon>Salamandridae</taxon>
        <taxon>Pleurodelinae</taxon>
        <taxon>Pleurodeles</taxon>
    </lineage>
</organism>
<comment type="caution">
    <text evidence="1">The sequence shown here is derived from an EMBL/GenBank/DDBJ whole genome shotgun (WGS) entry which is preliminary data.</text>
</comment>
<reference evidence="1" key="1">
    <citation type="journal article" date="2022" name="bioRxiv">
        <title>Sequencing and chromosome-scale assembly of the giantPleurodeles waltlgenome.</title>
        <authorList>
            <person name="Brown T."/>
            <person name="Elewa A."/>
            <person name="Iarovenko S."/>
            <person name="Subramanian E."/>
            <person name="Araus A.J."/>
            <person name="Petzold A."/>
            <person name="Susuki M."/>
            <person name="Suzuki K.-i.T."/>
            <person name="Hayashi T."/>
            <person name="Toyoda A."/>
            <person name="Oliveira C."/>
            <person name="Osipova E."/>
            <person name="Leigh N.D."/>
            <person name="Simon A."/>
            <person name="Yun M.H."/>
        </authorList>
    </citation>
    <scope>NUCLEOTIDE SEQUENCE</scope>
    <source>
        <strain evidence="1">20211129_DDA</strain>
        <tissue evidence="1">Liver</tissue>
    </source>
</reference>
<accession>A0AAV7TF65</accession>
<evidence type="ECO:0000313" key="1">
    <source>
        <dbReference type="EMBL" id="KAJ1175048.1"/>
    </source>
</evidence>